<name>A0ABW2BIF9_9HYPH</name>
<feature type="region of interest" description="Disordered" evidence="1">
    <location>
        <begin position="43"/>
        <end position="68"/>
    </location>
</feature>
<evidence type="ECO:0000313" key="3">
    <source>
        <dbReference type="Proteomes" id="UP001596292"/>
    </source>
</evidence>
<sequence length="68" mass="7352">MRDTDKSDDPAELAASLRSLFDSVVTLPVDDPLKVKTRDFLAGSSACSKRATRPRAKTRGRRAHAAPA</sequence>
<dbReference type="Proteomes" id="UP001596292">
    <property type="component" value="Unassembled WGS sequence"/>
</dbReference>
<organism evidence="2 3">
    <name type="scientific">Methylobacterium komagatae</name>
    <dbReference type="NCBI Taxonomy" id="374425"/>
    <lineage>
        <taxon>Bacteria</taxon>
        <taxon>Pseudomonadati</taxon>
        <taxon>Pseudomonadota</taxon>
        <taxon>Alphaproteobacteria</taxon>
        <taxon>Hyphomicrobiales</taxon>
        <taxon>Methylobacteriaceae</taxon>
        <taxon>Methylobacterium</taxon>
    </lineage>
</organism>
<protein>
    <submittedName>
        <fullName evidence="2">Uncharacterized protein</fullName>
    </submittedName>
</protein>
<keyword evidence="3" id="KW-1185">Reference proteome</keyword>
<dbReference type="EMBL" id="JBHSWN010000001">
    <property type="protein sequence ID" value="MFC6789895.1"/>
    <property type="molecule type" value="Genomic_DNA"/>
</dbReference>
<evidence type="ECO:0000256" key="1">
    <source>
        <dbReference type="SAM" id="MobiDB-lite"/>
    </source>
</evidence>
<proteinExistence type="predicted"/>
<dbReference type="RefSeq" id="WP_378969228.1">
    <property type="nucleotide sequence ID" value="NZ_JBHSWN010000001.1"/>
</dbReference>
<feature type="compositionally biased region" description="Basic residues" evidence="1">
    <location>
        <begin position="50"/>
        <end position="68"/>
    </location>
</feature>
<comment type="caution">
    <text evidence="2">The sequence shown here is derived from an EMBL/GenBank/DDBJ whole genome shotgun (WGS) entry which is preliminary data.</text>
</comment>
<evidence type="ECO:0000313" key="2">
    <source>
        <dbReference type="EMBL" id="MFC6789895.1"/>
    </source>
</evidence>
<gene>
    <name evidence="2" type="ORF">ACFQE0_09860</name>
</gene>
<accession>A0ABW2BIF9</accession>
<reference evidence="3" key="1">
    <citation type="journal article" date="2019" name="Int. J. Syst. Evol. Microbiol.">
        <title>The Global Catalogue of Microorganisms (GCM) 10K type strain sequencing project: providing services to taxonomists for standard genome sequencing and annotation.</title>
        <authorList>
            <consortium name="The Broad Institute Genomics Platform"/>
            <consortium name="The Broad Institute Genome Sequencing Center for Infectious Disease"/>
            <person name="Wu L."/>
            <person name="Ma J."/>
        </authorList>
    </citation>
    <scope>NUCLEOTIDE SEQUENCE [LARGE SCALE GENOMIC DNA]</scope>
    <source>
        <strain evidence="3">CCUG 48316</strain>
    </source>
</reference>